<protein>
    <recommendedName>
        <fullName evidence="3">Acyl carrier protein</fullName>
        <shortName evidence="3">ACP</shortName>
    </recommendedName>
</protein>
<dbReference type="Gene3D" id="1.10.1200.10">
    <property type="entry name" value="ACP-like"/>
    <property type="match status" value="1"/>
</dbReference>
<dbReference type="Proteomes" id="UP000494329">
    <property type="component" value="Unassembled WGS sequence"/>
</dbReference>
<dbReference type="UniPathway" id="UPA00094"/>
<keyword evidence="2 3" id="KW-0597">Phosphoprotein</keyword>
<keyword evidence="3" id="KW-0444">Lipid biosynthesis</keyword>
<dbReference type="PROSITE" id="PS50075">
    <property type="entry name" value="CARRIER"/>
    <property type="match status" value="1"/>
</dbReference>
<keyword evidence="3" id="KW-0963">Cytoplasm</keyword>
<dbReference type="GO" id="GO:0000036">
    <property type="term" value="F:acyl carrier activity"/>
    <property type="evidence" value="ECO:0007669"/>
    <property type="project" value="UniProtKB-UniRule"/>
</dbReference>
<dbReference type="AlphaFoldDB" id="A0A6J5CYP6"/>
<evidence type="ECO:0000256" key="4">
    <source>
        <dbReference type="SAM" id="MobiDB-lite"/>
    </source>
</evidence>
<dbReference type="RefSeq" id="WP_175108751.1">
    <property type="nucleotide sequence ID" value="NZ_CADIKF010000001.1"/>
</dbReference>
<sequence length="106" mass="12105">MTKQRQDTAEKIRALVAHHFGMAIEDVHDELSFREDLGADSLDMMDFAIELEAHFGMSVPNEDVELLGSVGEAIRWMLQRPEKGSVEKSRSERPADIRSHAKRDQR</sequence>
<feature type="modified residue" description="O-(pantetheine 4'-phosphoryl)serine" evidence="3">
    <location>
        <position position="41"/>
    </location>
</feature>
<keyword evidence="3" id="KW-0275">Fatty acid biosynthesis</keyword>
<comment type="subcellular location">
    <subcellularLocation>
        <location evidence="3">Cytoplasm</location>
    </subcellularLocation>
</comment>
<comment type="similarity">
    <text evidence="3">Belongs to the acyl carrier protein (ACP) family.</text>
</comment>
<name>A0A6J5CYP6_9BURK</name>
<keyword evidence="1 3" id="KW-0596">Phosphopantetheine</keyword>
<accession>A0A6J5CYP6</accession>
<dbReference type="InterPro" id="IPR003231">
    <property type="entry name" value="ACP"/>
</dbReference>
<comment type="function">
    <text evidence="3">Carrier of the growing fatty acid chain in fatty acid biosynthesis.</text>
</comment>
<gene>
    <name evidence="6" type="primary">acpP_1</name>
    <name evidence="3" type="synonym">acpP</name>
    <name evidence="6" type="ORF">LMG29739_00070</name>
</gene>
<evidence type="ECO:0000256" key="3">
    <source>
        <dbReference type="HAMAP-Rule" id="MF_01217"/>
    </source>
</evidence>
<dbReference type="HAMAP" id="MF_01217">
    <property type="entry name" value="Acyl_carrier"/>
    <property type="match status" value="1"/>
</dbReference>
<evidence type="ECO:0000256" key="2">
    <source>
        <dbReference type="ARBA" id="ARBA00022553"/>
    </source>
</evidence>
<feature type="domain" description="Carrier" evidence="5">
    <location>
        <begin position="6"/>
        <end position="81"/>
    </location>
</feature>
<reference evidence="6 7" key="1">
    <citation type="submission" date="2020-04" db="EMBL/GenBank/DDBJ databases">
        <authorList>
            <person name="De Canck E."/>
        </authorList>
    </citation>
    <scope>NUCLEOTIDE SEQUENCE [LARGE SCALE GENOMIC DNA]</scope>
    <source>
        <strain evidence="6 7">LMG 29739</strain>
    </source>
</reference>
<dbReference type="InterPro" id="IPR036736">
    <property type="entry name" value="ACP-like_sf"/>
</dbReference>
<organism evidence="6 7">
    <name type="scientific">Paraburkholderia solisilvae</name>
    <dbReference type="NCBI Taxonomy" id="624376"/>
    <lineage>
        <taxon>Bacteria</taxon>
        <taxon>Pseudomonadati</taxon>
        <taxon>Pseudomonadota</taxon>
        <taxon>Betaproteobacteria</taxon>
        <taxon>Burkholderiales</taxon>
        <taxon>Burkholderiaceae</taxon>
        <taxon>Paraburkholderia</taxon>
    </lineage>
</organism>
<comment type="PTM">
    <text evidence="3">4'-phosphopantetheine is transferred from CoA to a specific serine of apo-ACP by AcpS. This modification is essential for activity because fatty acids are bound in thioester linkage to the sulfhydryl of the prosthetic group.</text>
</comment>
<evidence type="ECO:0000259" key="5">
    <source>
        <dbReference type="PROSITE" id="PS50075"/>
    </source>
</evidence>
<comment type="pathway">
    <text evidence="3">Lipid metabolism; fatty acid biosynthesis.</text>
</comment>
<proteinExistence type="inferred from homology"/>
<evidence type="ECO:0000313" key="7">
    <source>
        <dbReference type="Proteomes" id="UP000494329"/>
    </source>
</evidence>
<dbReference type="Pfam" id="PF00550">
    <property type="entry name" value="PP-binding"/>
    <property type="match status" value="1"/>
</dbReference>
<dbReference type="SUPFAM" id="SSF47336">
    <property type="entry name" value="ACP-like"/>
    <property type="match status" value="1"/>
</dbReference>
<evidence type="ECO:0000313" key="6">
    <source>
        <dbReference type="EMBL" id="CAB3745975.1"/>
    </source>
</evidence>
<feature type="region of interest" description="Disordered" evidence="4">
    <location>
        <begin position="81"/>
        <end position="106"/>
    </location>
</feature>
<keyword evidence="3" id="KW-0276">Fatty acid metabolism</keyword>
<keyword evidence="3" id="KW-0443">Lipid metabolism</keyword>
<dbReference type="InterPro" id="IPR009081">
    <property type="entry name" value="PP-bd_ACP"/>
</dbReference>
<dbReference type="GO" id="GO:0005737">
    <property type="term" value="C:cytoplasm"/>
    <property type="evidence" value="ECO:0007669"/>
    <property type="project" value="UniProtKB-SubCell"/>
</dbReference>
<keyword evidence="7" id="KW-1185">Reference proteome</keyword>
<evidence type="ECO:0000256" key="1">
    <source>
        <dbReference type="ARBA" id="ARBA00022450"/>
    </source>
</evidence>
<dbReference type="EMBL" id="CADIKF010000001">
    <property type="protein sequence ID" value="CAB3745975.1"/>
    <property type="molecule type" value="Genomic_DNA"/>
</dbReference>